<dbReference type="Proteomes" id="UP001176517">
    <property type="component" value="Unassembled WGS sequence"/>
</dbReference>
<keyword evidence="3" id="KW-1185">Reference proteome</keyword>
<reference evidence="2" key="1">
    <citation type="journal article" date="2023" name="PhytoFront">
        <title>Draft Genome Resources of Seven Strains of Tilletia horrida, Causal Agent of Kernel Smut of Rice.</title>
        <authorList>
            <person name="Khanal S."/>
            <person name="Antony Babu S."/>
            <person name="Zhou X.G."/>
        </authorList>
    </citation>
    <scope>NUCLEOTIDE SEQUENCE</scope>
    <source>
        <strain evidence="2">TX6</strain>
    </source>
</reference>
<gene>
    <name evidence="2" type="ORF">OC846_005809</name>
</gene>
<proteinExistence type="predicted"/>
<organism evidence="2 3">
    <name type="scientific">Tilletia horrida</name>
    <dbReference type="NCBI Taxonomy" id="155126"/>
    <lineage>
        <taxon>Eukaryota</taxon>
        <taxon>Fungi</taxon>
        <taxon>Dikarya</taxon>
        <taxon>Basidiomycota</taxon>
        <taxon>Ustilaginomycotina</taxon>
        <taxon>Exobasidiomycetes</taxon>
        <taxon>Tilletiales</taxon>
        <taxon>Tilletiaceae</taxon>
        <taxon>Tilletia</taxon>
    </lineage>
</organism>
<dbReference type="EMBL" id="JAPDMZ010000248">
    <property type="protein sequence ID" value="KAK0545071.1"/>
    <property type="molecule type" value="Genomic_DNA"/>
</dbReference>
<feature type="chain" id="PRO_5043051358" description="Peptidase A1 domain-containing protein" evidence="1">
    <location>
        <begin position="20"/>
        <end position="410"/>
    </location>
</feature>
<keyword evidence="1" id="KW-0732">Signal</keyword>
<evidence type="ECO:0000313" key="2">
    <source>
        <dbReference type="EMBL" id="KAK0545071.1"/>
    </source>
</evidence>
<comment type="caution">
    <text evidence="2">The sequence shown here is derived from an EMBL/GenBank/DDBJ whole genome shotgun (WGS) entry which is preliminary data.</text>
</comment>
<protein>
    <recommendedName>
        <fullName evidence="4">Peptidase A1 domain-containing protein</fullName>
    </recommendedName>
</protein>
<accession>A0AAN6GMA2</accession>
<name>A0AAN6GMA2_9BASI</name>
<evidence type="ECO:0000256" key="1">
    <source>
        <dbReference type="SAM" id="SignalP"/>
    </source>
</evidence>
<evidence type="ECO:0000313" key="3">
    <source>
        <dbReference type="Proteomes" id="UP001176517"/>
    </source>
</evidence>
<sequence length="410" mass="43474">MQLLKSLFLATAAASTAFAISSGMEAGIQGATDASTLGFRFKRRGPIHDAIGIIQKKKKVGSDFCSTFLHVPPYAATKTITKTSTLTKQVAVSTSAVKTALTHTLTPVKRTEYATGVGVESPISAVSDMTSAVTQTRTATSTAVVSPGTNVIPRHAALPHDASRTRLPHWMNQYSCPQVSQACSHVVMPKTKTVTKTIFATVTVGTPTKTSIISVSSTSTSTAATVTARIVLNKTSNGTFYGYIGQGTHYGFHEARQNVEDALTVQFPGDLLTTGGPVNFAISGSFPNLGAIAGDPDSNSDLSSSNFNYLYMASTNAVPARSQSSDTTGTAFSSYDYNAKYESEIWKLDLTANLLTIDWTNSDGQVFSSPSLYYATTSNSLGWTGNLALLRDQFPEETFIGLTATLQTVS</sequence>
<dbReference type="AlphaFoldDB" id="A0AAN6GMA2"/>
<feature type="signal peptide" evidence="1">
    <location>
        <begin position="1"/>
        <end position="19"/>
    </location>
</feature>
<evidence type="ECO:0008006" key="4">
    <source>
        <dbReference type="Google" id="ProtNLM"/>
    </source>
</evidence>